<keyword evidence="7" id="KW-0805">Transcription regulation</keyword>
<dbReference type="PRINTS" id="PR01270">
    <property type="entry name" value="HDASUPER"/>
</dbReference>
<evidence type="ECO:0000256" key="9">
    <source>
        <dbReference type="ARBA" id="ARBA00023242"/>
    </source>
</evidence>
<dbReference type="EMBL" id="KV784429">
    <property type="protein sequence ID" value="OEU06077.1"/>
    <property type="molecule type" value="Genomic_DNA"/>
</dbReference>
<dbReference type="SUPFAM" id="SSF52768">
    <property type="entry name" value="Arginase/deacetylase"/>
    <property type="match status" value="1"/>
</dbReference>
<dbReference type="GO" id="GO:0005737">
    <property type="term" value="C:cytoplasm"/>
    <property type="evidence" value="ECO:0007669"/>
    <property type="project" value="TreeGrafter"/>
</dbReference>
<evidence type="ECO:0000313" key="11">
    <source>
        <dbReference type="EMBL" id="OEU06077.1"/>
    </source>
</evidence>
<dbReference type="Pfam" id="PF00850">
    <property type="entry name" value="Hist_deacetyl"/>
    <property type="match status" value="1"/>
</dbReference>
<dbReference type="Proteomes" id="UP000095751">
    <property type="component" value="Unassembled WGS sequence"/>
</dbReference>
<feature type="non-terminal residue" evidence="11">
    <location>
        <position position="1"/>
    </location>
</feature>
<evidence type="ECO:0000256" key="1">
    <source>
        <dbReference type="ARBA" id="ARBA00004123"/>
    </source>
</evidence>
<sequence>TWNAAISGVGAALQGVDMIMNGECLNAFCATRPPGHHAGRELHAMKAVSNGFCILNTVACAALYATAPILQGGLGLSRVCIIDIDVHHGNGTQDILCSTYDPRFLYKGIFPGRCGDISPHKGVLNIPLGGRVTPHALGTALVTKVTPTVDKFNPELIIISAGFDAHKNDPLNMGGLTAEDFGTLTEVVCKLAYKCCSGRVLSVLEGGYGV</sequence>
<dbReference type="InParanoid" id="A0A1E7EJK8"/>
<evidence type="ECO:0000256" key="3">
    <source>
        <dbReference type="ARBA" id="ARBA00012111"/>
    </source>
</evidence>
<evidence type="ECO:0000256" key="2">
    <source>
        <dbReference type="ARBA" id="ARBA00007738"/>
    </source>
</evidence>
<proteinExistence type="inferred from homology"/>
<dbReference type="AlphaFoldDB" id="A0A1E7EJK8"/>
<dbReference type="Gene3D" id="3.40.800.20">
    <property type="entry name" value="Histone deacetylase domain"/>
    <property type="match status" value="1"/>
</dbReference>
<organism evidence="11 12">
    <name type="scientific">Fragilariopsis cylindrus CCMP1102</name>
    <dbReference type="NCBI Taxonomy" id="635003"/>
    <lineage>
        <taxon>Eukaryota</taxon>
        <taxon>Sar</taxon>
        <taxon>Stramenopiles</taxon>
        <taxon>Ochrophyta</taxon>
        <taxon>Bacillariophyta</taxon>
        <taxon>Bacillariophyceae</taxon>
        <taxon>Bacillariophycidae</taxon>
        <taxon>Bacillariales</taxon>
        <taxon>Bacillariaceae</taxon>
        <taxon>Fragilariopsis</taxon>
    </lineage>
</organism>
<evidence type="ECO:0000256" key="5">
    <source>
        <dbReference type="ARBA" id="ARBA00022801"/>
    </source>
</evidence>
<evidence type="ECO:0000256" key="6">
    <source>
        <dbReference type="ARBA" id="ARBA00022853"/>
    </source>
</evidence>
<evidence type="ECO:0000256" key="8">
    <source>
        <dbReference type="ARBA" id="ARBA00023163"/>
    </source>
</evidence>
<dbReference type="EC" id="3.5.1.98" evidence="3"/>
<dbReference type="GO" id="GO:0040029">
    <property type="term" value="P:epigenetic regulation of gene expression"/>
    <property type="evidence" value="ECO:0007669"/>
    <property type="project" value="TreeGrafter"/>
</dbReference>
<dbReference type="InterPro" id="IPR000286">
    <property type="entry name" value="HDACs"/>
</dbReference>
<dbReference type="InterPro" id="IPR037138">
    <property type="entry name" value="His_deacetylse_dom_sf"/>
</dbReference>
<reference evidence="11 12" key="1">
    <citation type="submission" date="2016-09" db="EMBL/GenBank/DDBJ databases">
        <title>Extensive genetic diversity and differential bi-allelic expression allows diatom success in the polar Southern Ocean.</title>
        <authorList>
            <consortium name="DOE Joint Genome Institute"/>
            <person name="Mock T."/>
            <person name="Otillar R.P."/>
            <person name="Strauss J."/>
            <person name="Dupont C."/>
            <person name="Frickenhaus S."/>
            <person name="Maumus F."/>
            <person name="Mcmullan M."/>
            <person name="Sanges R."/>
            <person name="Schmutz J."/>
            <person name="Toseland A."/>
            <person name="Valas R."/>
            <person name="Veluchamy A."/>
            <person name="Ward B.J."/>
            <person name="Allen A."/>
            <person name="Barry K."/>
            <person name="Falciatore A."/>
            <person name="Ferrante M."/>
            <person name="Fortunato A.E."/>
            <person name="Gloeckner G."/>
            <person name="Gruber A."/>
            <person name="Hipkin R."/>
            <person name="Janech M."/>
            <person name="Kroth P."/>
            <person name="Leese F."/>
            <person name="Lindquist E."/>
            <person name="Lyon B.R."/>
            <person name="Martin J."/>
            <person name="Mayer C."/>
            <person name="Parker M."/>
            <person name="Quesneville H."/>
            <person name="Raymond J."/>
            <person name="Uhlig C."/>
            <person name="Valentin K.U."/>
            <person name="Worden A.Z."/>
            <person name="Armbrust E.V."/>
            <person name="Bowler C."/>
            <person name="Green B."/>
            <person name="Moulton V."/>
            <person name="Van Oosterhout C."/>
            <person name="Grigoriev I."/>
        </authorList>
    </citation>
    <scope>NUCLEOTIDE SEQUENCE [LARGE SCALE GENOMIC DNA]</scope>
    <source>
        <strain evidence="11 12">CCMP1102</strain>
    </source>
</reference>
<dbReference type="PANTHER" id="PTHR10625">
    <property type="entry name" value="HISTONE DEACETYLASE HDAC1-RELATED"/>
    <property type="match status" value="1"/>
</dbReference>
<protein>
    <recommendedName>
        <fullName evidence="3">histone deacetylase</fullName>
        <ecNumber evidence="3">3.5.1.98</ecNumber>
    </recommendedName>
</protein>
<keyword evidence="4" id="KW-0678">Repressor</keyword>
<feature type="domain" description="Histone deacetylase" evidence="10">
    <location>
        <begin position="1"/>
        <end position="209"/>
    </location>
</feature>
<keyword evidence="8" id="KW-0804">Transcription</keyword>
<keyword evidence="5" id="KW-0378">Hydrolase</keyword>
<evidence type="ECO:0000259" key="10">
    <source>
        <dbReference type="Pfam" id="PF00850"/>
    </source>
</evidence>
<comment type="subcellular location">
    <subcellularLocation>
        <location evidence="1">Nucleus</location>
    </subcellularLocation>
</comment>
<dbReference type="InterPro" id="IPR023801">
    <property type="entry name" value="His_deacetylse_dom"/>
</dbReference>
<evidence type="ECO:0000256" key="4">
    <source>
        <dbReference type="ARBA" id="ARBA00022491"/>
    </source>
</evidence>
<dbReference type="InterPro" id="IPR023696">
    <property type="entry name" value="Ureohydrolase_dom_sf"/>
</dbReference>
<evidence type="ECO:0000256" key="7">
    <source>
        <dbReference type="ARBA" id="ARBA00023015"/>
    </source>
</evidence>
<dbReference type="GO" id="GO:0000118">
    <property type="term" value="C:histone deacetylase complex"/>
    <property type="evidence" value="ECO:0007669"/>
    <property type="project" value="TreeGrafter"/>
</dbReference>
<keyword evidence="12" id="KW-1185">Reference proteome</keyword>
<name>A0A1E7EJK8_9STRA</name>
<dbReference type="GO" id="GO:0141221">
    <property type="term" value="F:histone deacetylase activity, hydrolytic mechanism"/>
    <property type="evidence" value="ECO:0007669"/>
    <property type="project" value="UniProtKB-EC"/>
</dbReference>
<dbReference type="KEGG" id="fcy:FRACYDRAFT_161620"/>
<keyword evidence="6" id="KW-0156">Chromatin regulator</keyword>
<dbReference type="PANTHER" id="PTHR10625:SF5">
    <property type="entry name" value="HISTONE DEACETYLASE"/>
    <property type="match status" value="1"/>
</dbReference>
<evidence type="ECO:0000313" key="12">
    <source>
        <dbReference type="Proteomes" id="UP000095751"/>
    </source>
</evidence>
<keyword evidence="9" id="KW-0539">Nucleus</keyword>
<gene>
    <name evidence="11" type="ORF">FRACYDRAFT_161620</name>
</gene>
<comment type="similarity">
    <text evidence="2">Belongs to the histone deacetylase family. HD type 2 subfamily.</text>
</comment>
<dbReference type="OrthoDB" id="424012at2759"/>
<accession>A0A1E7EJK8</accession>
<feature type="non-terminal residue" evidence="11">
    <location>
        <position position="210"/>
    </location>
</feature>